<keyword evidence="10" id="KW-0812">Transmembrane</keyword>
<feature type="domain" description="HAMP" evidence="12">
    <location>
        <begin position="200"/>
        <end position="252"/>
    </location>
</feature>
<sequence length="496" mass="57367">MKLIYQYMMAFLVVVVTCLSVISVAIYRYSENMAYQQTWEQLEGYSDNLQKMALKSNPQTGQMNNITFGTFNDLQQVLADQKVTFMMFDNQGQESYPVPQRSNNHKPLLEKKLWRSLKAGNVIRERNSGEDQQFHLFKKHPMTYIIKPWFDDNNNLVAVLYVGSEVSTIRTNMNTMRRNLLLAFFVSTVIAIIMSWFLANWQVRRIERLQQATRQVANGNFAVQIHQEGNDELDDLAADFNEMTQSLQASQVEIERQEQRRKEFMANASHEMRTPLTTINGLLEGLAYDAIPEKSRQHSIELMRNETKRLIRLVNDNLDYEKIRTNQISLYQRNFNAYKPLTDVVTQLQQKAQDAGDQLSLKAPEELPIYADYDRFIQIIVNITQNAIQFTNQGQITITGERNAQQTATIIAIKDNGIGMTAEQVQNIWERYYKADPSRKSTKYGESGLGLAIVHQLMEQHHDQITVESKLHEGTTFTLTFFDEAVLTKKTTNRQS</sequence>
<dbReference type="OrthoDB" id="3436at2"/>
<keyword evidence="14" id="KW-1185">Reference proteome</keyword>
<feature type="transmembrane region" description="Helical" evidence="10">
    <location>
        <begin position="6"/>
        <end position="27"/>
    </location>
</feature>
<evidence type="ECO:0000256" key="9">
    <source>
        <dbReference type="SAM" id="Coils"/>
    </source>
</evidence>
<feature type="coiled-coil region" evidence="9">
    <location>
        <begin position="240"/>
        <end position="267"/>
    </location>
</feature>
<dbReference type="Pfam" id="PF00512">
    <property type="entry name" value="HisKA"/>
    <property type="match status" value="1"/>
</dbReference>
<dbReference type="SMART" id="SM00304">
    <property type="entry name" value="HAMP"/>
    <property type="match status" value="1"/>
</dbReference>
<dbReference type="InterPro" id="IPR036890">
    <property type="entry name" value="HATPase_C_sf"/>
</dbReference>
<comment type="catalytic activity">
    <reaction evidence="1">
        <text>ATP + protein L-histidine = ADP + protein N-phospho-L-histidine.</text>
        <dbReference type="EC" id="2.7.13.3"/>
    </reaction>
</comment>
<evidence type="ECO:0000259" key="12">
    <source>
        <dbReference type="PROSITE" id="PS50885"/>
    </source>
</evidence>
<comment type="subcellular location">
    <subcellularLocation>
        <location evidence="2">Membrane</location>
    </subcellularLocation>
</comment>
<dbReference type="SUPFAM" id="SSF158472">
    <property type="entry name" value="HAMP domain-like"/>
    <property type="match status" value="1"/>
</dbReference>
<dbReference type="HOGENOM" id="CLU_000445_89_6_9"/>
<evidence type="ECO:0000256" key="7">
    <source>
        <dbReference type="ARBA" id="ARBA00023012"/>
    </source>
</evidence>
<evidence type="ECO:0000313" key="13">
    <source>
        <dbReference type="EMBL" id="KJY61985.1"/>
    </source>
</evidence>
<evidence type="ECO:0000313" key="14">
    <source>
        <dbReference type="Proteomes" id="UP000033558"/>
    </source>
</evidence>
<keyword evidence="7" id="KW-0902">Two-component regulatory system</keyword>
<evidence type="ECO:0000256" key="6">
    <source>
        <dbReference type="ARBA" id="ARBA00022777"/>
    </source>
</evidence>
<evidence type="ECO:0000256" key="8">
    <source>
        <dbReference type="ARBA" id="ARBA00023136"/>
    </source>
</evidence>
<evidence type="ECO:0000256" key="1">
    <source>
        <dbReference type="ARBA" id="ARBA00000085"/>
    </source>
</evidence>
<dbReference type="PANTHER" id="PTHR43047:SF72">
    <property type="entry name" value="OSMOSENSING HISTIDINE PROTEIN KINASE SLN1"/>
    <property type="match status" value="1"/>
</dbReference>
<dbReference type="SMART" id="SM00387">
    <property type="entry name" value="HATPase_c"/>
    <property type="match status" value="1"/>
</dbReference>
<dbReference type="FunFam" id="3.30.565.10:FF:000006">
    <property type="entry name" value="Sensor histidine kinase WalK"/>
    <property type="match status" value="1"/>
</dbReference>
<dbReference type="Gene3D" id="3.30.565.10">
    <property type="entry name" value="Histidine kinase-like ATPase, C-terminal domain"/>
    <property type="match status" value="1"/>
</dbReference>
<dbReference type="SUPFAM" id="SSF47384">
    <property type="entry name" value="Homodimeric domain of signal transducing histidine kinase"/>
    <property type="match status" value="1"/>
</dbReference>
<dbReference type="PROSITE" id="PS50885">
    <property type="entry name" value="HAMP"/>
    <property type="match status" value="1"/>
</dbReference>
<dbReference type="FunFam" id="1.10.287.130:FF:000001">
    <property type="entry name" value="Two-component sensor histidine kinase"/>
    <property type="match status" value="1"/>
</dbReference>
<keyword evidence="6 13" id="KW-0418">Kinase</keyword>
<keyword evidence="10" id="KW-1133">Transmembrane helix</keyword>
<dbReference type="Proteomes" id="UP000033558">
    <property type="component" value="Unassembled WGS sequence"/>
</dbReference>
<keyword evidence="9" id="KW-0175">Coiled coil</keyword>
<gene>
    <name evidence="13" type="ORF">JG30_10440</name>
</gene>
<comment type="caution">
    <text evidence="13">The sequence shown here is derived from an EMBL/GenBank/DDBJ whole genome shotgun (WGS) entry which is preliminary data.</text>
</comment>
<dbReference type="SMART" id="SM00388">
    <property type="entry name" value="HisKA"/>
    <property type="match status" value="1"/>
</dbReference>
<dbReference type="InterPro" id="IPR003594">
    <property type="entry name" value="HATPase_dom"/>
</dbReference>
<evidence type="ECO:0000259" key="11">
    <source>
        <dbReference type="PROSITE" id="PS50109"/>
    </source>
</evidence>
<dbReference type="InterPro" id="IPR004358">
    <property type="entry name" value="Sig_transdc_His_kin-like_C"/>
</dbReference>
<dbReference type="STRING" id="1218492.JG30_10440"/>
<name>A0A0F4LTQ3_9LACO</name>
<protein>
    <recommendedName>
        <fullName evidence="3">histidine kinase</fullName>
        <ecNumber evidence="3">2.7.13.3</ecNumber>
    </recommendedName>
</protein>
<dbReference type="PATRIC" id="fig|1218492.5.peg.1186"/>
<dbReference type="InterPro" id="IPR003660">
    <property type="entry name" value="HAMP_dom"/>
</dbReference>
<dbReference type="PANTHER" id="PTHR43047">
    <property type="entry name" value="TWO-COMPONENT HISTIDINE PROTEIN KINASE"/>
    <property type="match status" value="1"/>
</dbReference>
<accession>A0A0F4LTQ3</accession>
<dbReference type="GO" id="GO:0005886">
    <property type="term" value="C:plasma membrane"/>
    <property type="evidence" value="ECO:0007669"/>
    <property type="project" value="TreeGrafter"/>
</dbReference>
<dbReference type="Gene3D" id="6.10.340.10">
    <property type="match status" value="1"/>
</dbReference>
<dbReference type="InterPro" id="IPR003661">
    <property type="entry name" value="HisK_dim/P_dom"/>
</dbReference>
<dbReference type="EC" id="2.7.13.3" evidence="3"/>
<keyword evidence="8 10" id="KW-0472">Membrane</keyword>
<dbReference type="CDD" id="cd00082">
    <property type="entry name" value="HisKA"/>
    <property type="match status" value="1"/>
</dbReference>
<dbReference type="RefSeq" id="WP_046316807.1">
    <property type="nucleotide sequence ID" value="NZ_JBHSZT010000001.1"/>
</dbReference>
<dbReference type="AlphaFoldDB" id="A0A0F4LTQ3"/>
<evidence type="ECO:0000256" key="3">
    <source>
        <dbReference type="ARBA" id="ARBA00012438"/>
    </source>
</evidence>
<dbReference type="Pfam" id="PF02518">
    <property type="entry name" value="HATPase_c"/>
    <property type="match status" value="1"/>
</dbReference>
<dbReference type="GO" id="GO:0009927">
    <property type="term" value="F:histidine phosphotransfer kinase activity"/>
    <property type="evidence" value="ECO:0007669"/>
    <property type="project" value="TreeGrafter"/>
</dbReference>
<evidence type="ECO:0000256" key="2">
    <source>
        <dbReference type="ARBA" id="ARBA00004370"/>
    </source>
</evidence>
<dbReference type="PRINTS" id="PR00344">
    <property type="entry name" value="BCTRLSENSOR"/>
</dbReference>
<keyword evidence="5" id="KW-0808">Transferase</keyword>
<dbReference type="SUPFAM" id="SSF55874">
    <property type="entry name" value="ATPase domain of HSP90 chaperone/DNA topoisomerase II/histidine kinase"/>
    <property type="match status" value="1"/>
</dbReference>
<dbReference type="InterPro" id="IPR036097">
    <property type="entry name" value="HisK_dim/P_sf"/>
</dbReference>
<dbReference type="CDD" id="cd06225">
    <property type="entry name" value="HAMP"/>
    <property type="match status" value="1"/>
</dbReference>
<dbReference type="InterPro" id="IPR005467">
    <property type="entry name" value="His_kinase_dom"/>
</dbReference>
<feature type="domain" description="Histidine kinase" evidence="11">
    <location>
        <begin position="267"/>
        <end position="485"/>
    </location>
</feature>
<evidence type="ECO:0000256" key="5">
    <source>
        <dbReference type="ARBA" id="ARBA00022679"/>
    </source>
</evidence>
<reference evidence="13 14" key="1">
    <citation type="submission" date="2015-01" db="EMBL/GenBank/DDBJ databases">
        <title>Comparative genomics of the lactic acid bacteria isolated from the honey bee gut.</title>
        <authorList>
            <person name="Ellegaard K.M."/>
            <person name="Tamarit D."/>
            <person name="Javelind E."/>
            <person name="Olofsson T."/>
            <person name="Andersson S.G."/>
            <person name="Vasquez A."/>
        </authorList>
    </citation>
    <scope>NUCLEOTIDE SEQUENCE [LARGE SCALE GENOMIC DNA]</scope>
    <source>
        <strain evidence="13 14">Bin4</strain>
    </source>
</reference>
<dbReference type="PROSITE" id="PS50109">
    <property type="entry name" value="HIS_KIN"/>
    <property type="match status" value="1"/>
</dbReference>
<proteinExistence type="predicted"/>
<keyword evidence="4" id="KW-0597">Phosphoprotein</keyword>
<feature type="transmembrane region" description="Helical" evidence="10">
    <location>
        <begin position="180"/>
        <end position="199"/>
    </location>
</feature>
<dbReference type="Pfam" id="PF00672">
    <property type="entry name" value="HAMP"/>
    <property type="match status" value="1"/>
</dbReference>
<dbReference type="EMBL" id="JXJQ01000008">
    <property type="protein sequence ID" value="KJY61985.1"/>
    <property type="molecule type" value="Genomic_DNA"/>
</dbReference>
<evidence type="ECO:0000256" key="4">
    <source>
        <dbReference type="ARBA" id="ARBA00022553"/>
    </source>
</evidence>
<evidence type="ECO:0000256" key="10">
    <source>
        <dbReference type="SAM" id="Phobius"/>
    </source>
</evidence>
<dbReference type="Gene3D" id="1.10.287.130">
    <property type="match status" value="1"/>
</dbReference>
<organism evidence="13 14">
    <name type="scientific">Bombilactobacillus mellifer</name>
    <dbReference type="NCBI Taxonomy" id="1218492"/>
    <lineage>
        <taxon>Bacteria</taxon>
        <taxon>Bacillati</taxon>
        <taxon>Bacillota</taxon>
        <taxon>Bacilli</taxon>
        <taxon>Lactobacillales</taxon>
        <taxon>Lactobacillaceae</taxon>
        <taxon>Bombilactobacillus</taxon>
    </lineage>
</organism>
<dbReference type="GO" id="GO:0000155">
    <property type="term" value="F:phosphorelay sensor kinase activity"/>
    <property type="evidence" value="ECO:0007669"/>
    <property type="project" value="InterPro"/>
</dbReference>